<protein>
    <submittedName>
        <fullName evidence="2">Uncharacterized protein</fullName>
    </submittedName>
</protein>
<dbReference type="Proteomes" id="UP000199205">
    <property type="component" value="Unassembled WGS sequence"/>
</dbReference>
<proteinExistence type="predicted"/>
<feature type="region of interest" description="Disordered" evidence="1">
    <location>
        <begin position="43"/>
        <end position="64"/>
    </location>
</feature>
<accession>A0A1C3XKV7</accession>
<dbReference type="OrthoDB" id="7365361at2"/>
<reference evidence="2 3" key="1">
    <citation type="submission" date="2016-08" db="EMBL/GenBank/DDBJ databases">
        <authorList>
            <person name="Seilhamer J.J."/>
        </authorList>
    </citation>
    <scope>NUCLEOTIDE SEQUENCE [LARGE SCALE GENOMIC DNA]</scope>
    <source>
        <strain evidence="2 3">P1-7</strain>
    </source>
</reference>
<gene>
    <name evidence="2" type="ORF">GA0061101_15314</name>
</gene>
<organism evidence="2 3">
    <name type="scientific">Rhizobium lusitanum</name>
    <dbReference type="NCBI Taxonomy" id="293958"/>
    <lineage>
        <taxon>Bacteria</taxon>
        <taxon>Pseudomonadati</taxon>
        <taxon>Pseudomonadota</taxon>
        <taxon>Alphaproteobacteria</taxon>
        <taxon>Hyphomicrobiales</taxon>
        <taxon>Rhizobiaceae</taxon>
        <taxon>Rhizobium/Agrobacterium group</taxon>
        <taxon>Rhizobium</taxon>
    </lineage>
</organism>
<sequence length="64" mass="6840">MPETLTITEMRSDPLIALLNRADGIDPRSFLKLLDGAAQKLNKHGGSGQVGPTLWHRSTGGSVI</sequence>
<dbReference type="AlphaFoldDB" id="A0A1C3XKV7"/>
<evidence type="ECO:0000313" key="2">
    <source>
        <dbReference type="EMBL" id="SCB52686.1"/>
    </source>
</evidence>
<name>A0A1C3XKV7_9HYPH</name>
<evidence type="ECO:0000313" key="3">
    <source>
        <dbReference type="Proteomes" id="UP000199205"/>
    </source>
</evidence>
<dbReference type="EMBL" id="FMAF01000053">
    <property type="protein sequence ID" value="SCB52686.1"/>
    <property type="molecule type" value="Genomic_DNA"/>
</dbReference>
<evidence type="ECO:0000256" key="1">
    <source>
        <dbReference type="SAM" id="MobiDB-lite"/>
    </source>
</evidence>